<organism evidence="2 3">
    <name type="scientific">Pristionchus entomophagus</name>
    <dbReference type="NCBI Taxonomy" id="358040"/>
    <lineage>
        <taxon>Eukaryota</taxon>
        <taxon>Metazoa</taxon>
        <taxon>Ecdysozoa</taxon>
        <taxon>Nematoda</taxon>
        <taxon>Chromadorea</taxon>
        <taxon>Rhabditida</taxon>
        <taxon>Rhabditina</taxon>
        <taxon>Diplogasteromorpha</taxon>
        <taxon>Diplogasteroidea</taxon>
        <taxon>Neodiplogasteridae</taxon>
        <taxon>Pristionchus</taxon>
    </lineage>
</organism>
<protein>
    <recommendedName>
        <fullName evidence="4">G protein-coupled receptor</fullName>
    </recommendedName>
</protein>
<dbReference type="InterPro" id="IPR019422">
    <property type="entry name" value="7TM_GPCR_serpentine_rcpt_Srh"/>
</dbReference>
<feature type="non-terminal residue" evidence="2">
    <location>
        <position position="223"/>
    </location>
</feature>
<feature type="non-terminal residue" evidence="2">
    <location>
        <position position="1"/>
    </location>
</feature>
<reference evidence="2" key="1">
    <citation type="submission" date="2023-10" db="EMBL/GenBank/DDBJ databases">
        <title>Genome assembly of Pristionchus species.</title>
        <authorList>
            <person name="Yoshida K."/>
            <person name="Sommer R.J."/>
        </authorList>
    </citation>
    <scope>NUCLEOTIDE SEQUENCE</scope>
    <source>
        <strain evidence="2">RS0144</strain>
    </source>
</reference>
<dbReference type="PANTHER" id="PTHR22941:SF26">
    <property type="entry name" value="SERPENTINE RECEPTOR, CLASS H"/>
    <property type="match status" value="1"/>
</dbReference>
<accession>A0AAV5TEB8</accession>
<dbReference type="PANTHER" id="PTHR22941">
    <property type="entry name" value="SERPENTINE RECEPTOR"/>
    <property type="match status" value="1"/>
</dbReference>
<keyword evidence="1" id="KW-1133">Transmembrane helix</keyword>
<evidence type="ECO:0000313" key="3">
    <source>
        <dbReference type="Proteomes" id="UP001432027"/>
    </source>
</evidence>
<evidence type="ECO:0008006" key="4">
    <source>
        <dbReference type="Google" id="ProtNLM"/>
    </source>
</evidence>
<dbReference type="InterPro" id="IPR053220">
    <property type="entry name" value="Nematode_rcpt-like_serp_H"/>
</dbReference>
<proteinExistence type="predicted"/>
<name>A0AAV5TEB8_9BILA</name>
<keyword evidence="1" id="KW-0472">Membrane</keyword>
<keyword evidence="3" id="KW-1185">Reference proteome</keyword>
<gene>
    <name evidence="2" type="ORF">PENTCL1PPCAC_14703</name>
</gene>
<feature type="transmembrane region" description="Helical" evidence="1">
    <location>
        <begin position="80"/>
        <end position="100"/>
    </location>
</feature>
<feature type="transmembrane region" description="Helical" evidence="1">
    <location>
        <begin position="173"/>
        <end position="198"/>
    </location>
</feature>
<evidence type="ECO:0000256" key="1">
    <source>
        <dbReference type="SAM" id="Phobius"/>
    </source>
</evidence>
<dbReference type="Proteomes" id="UP001432027">
    <property type="component" value="Unassembled WGS sequence"/>
</dbReference>
<evidence type="ECO:0000313" key="2">
    <source>
        <dbReference type="EMBL" id="GMS92528.1"/>
    </source>
</evidence>
<keyword evidence="1" id="KW-0812">Transmembrane</keyword>
<sequence length="223" mass="25118">SKLKQLLLGKYVPDITWKRDRGNYHFIDMTDLSVTICHLIILIKRDVFVLIQLTVKIILTSVMHQVDKRSKQSIRAIRKSLITLFMQAVCLASFGVINIHSIFHNILILSLTPAYRQFIINVIRCVLENQNTPISKQTPPHESTFGNYLIYIQVLITLNDVFIDVLSQPVPLFPAPCGFCIGILCSSGIISAIIMLLLNNTGISIIVCCMHRHQSIVFASSSL</sequence>
<comment type="caution">
    <text evidence="2">The sequence shown here is derived from an EMBL/GenBank/DDBJ whole genome shotgun (WGS) entry which is preliminary data.</text>
</comment>
<dbReference type="AlphaFoldDB" id="A0AAV5TEB8"/>
<dbReference type="EMBL" id="BTSX01000004">
    <property type="protein sequence ID" value="GMS92528.1"/>
    <property type="molecule type" value="Genomic_DNA"/>
</dbReference>
<dbReference type="Pfam" id="PF10318">
    <property type="entry name" value="7TM_GPCR_Srh"/>
    <property type="match status" value="1"/>
</dbReference>